<feature type="transmembrane region" description="Helical" evidence="2">
    <location>
        <begin position="473"/>
        <end position="493"/>
    </location>
</feature>
<dbReference type="Proteomes" id="UP001596435">
    <property type="component" value="Unassembled WGS sequence"/>
</dbReference>
<name>A0ABW2FUE5_9ACTN</name>
<evidence type="ECO:0008006" key="5">
    <source>
        <dbReference type="Google" id="ProtNLM"/>
    </source>
</evidence>
<feature type="transmembrane region" description="Helical" evidence="2">
    <location>
        <begin position="241"/>
        <end position="261"/>
    </location>
</feature>
<feature type="transmembrane region" description="Helical" evidence="2">
    <location>
        <begin position="306"/>
        <end position="324"/>
    </location>
</feature>
<evidence type="ECO:0000313" key="4">
    <source>
        <dbReference type="Proteomes" id="UP001596435"/>
    </source>
</evidence>
<reference evidence="4" key="1">
    <citation type="journal article" date="2019" name="Int. J. Syst. Evol. Microbiol.">
        <title>The Global Catalogue of Microorganisms (GCM) 10K type strain sequencing project: providing services to taxonomists for standard genome sequencing and annotation.</title>
        <authorList>
            <consortium name="The Broad Institute Genomics Platform"/>
            <consortium name="The Broad Institute Genome Sequencing Center for Infectious Disease"/>
            <person name="Wu L."/>
            <person name="Ma J."/>
        </authorList>
    </citation>
    <scope>NUCLEOTIDE SEQUENCE [LARGE SCALE GENOMIC DNA]</scope>
    <source>
        <strain evidence="4">CGMCC 1.12859</strain>
    </source>
</reference>
<keyword evidence="2" id="KW-0472">Membrane</keyword>
<comment type="caution">
    <text evidence="3">The sequence shown here is derived from an EMBL/GenBank/DDBJ whole genome shotgun (WGS) entry which is preliminary data.</text>
</comment>
<evidence type="ECO:0000256" key="1">
    <source>
        <dbReference type="SAM" id="MobiDB-lite"/>
    </source>
</evidence>
<feature type="transmembrane region" description="Helical" evidence="2">
    <location>
        <begin position="423"/>
        <end position="442"/>
    </location>
</feature>
<feature type="transmembrane region" description="Helical" evidence="2">
    <location>
        <begin position="344"/>
        <end position="365"/>
    </location>
</feature>
<organism evidence="3 4">
    <name type="scientific">Kitasatospora paranensis</name>
    <dbReference type="NCBI Taxonomy" id="258053"/>
    <lineage>
        <taxon>Bacteria</taxon>
        <taxon>Bacillati</taxon>
        <taxon>Actinomycetota</taxon>
        <taxon>Actinomycetes</taxon>
        <taxon>Kitasatosporales</taxon>
        <taxon>Streptomycetaceae</taxon>
        <taxon>Kitasatospora</taxon>
    </lineage>
</organism>
<dbReference type="RefSeq" id="WP_345706445.1">
    <property type="nucleotide sequence ID" value="NZ_BAABKV010000001.1"/>
</dbReference>
<keyword evidence="4" id="KW-1185">Reference proteome</keyword>
<evidence type="ECO:0000256" key="2">
    <source>
        <dbReference type="SAM" id="Phobius"/>
    </source>
</evidence>
<feature type="transmembrane region" description="Helical" evidence="2">
    <location>
        <begin position="216"/>
        <end position="236"/>
    </location>
</feature>
<sequence>MSGPLHLVADEVDWDETVQLRTLPRPRPRPAAEARTPTPLSADPIDELAERLADLCAYAVHPYEIAAFLESDGMTDQQAALVYGRPDAFTLAEELFARVPRRYRGTGAEFSNPWRADPWRCLVRGLVFALPGLGYLLGAHLFAPGKLQFGLPAGAAALAVATLAGWGWNQGLAHRAYGWLGRGQRRSAGHCLTWGASAGAALATGCAWAVGGPPAALWFAAGQSVYLASATVLLVLGRETVLLAALAPSTVGAGVVLAVPVPGIVRTAVLLLTVVLALGLAGRELVGCLRAPRETTDVYLPYRDEVPQVVFGLAAGTMTLIAGLGDTLHHALGHTAPAVGNSPAGPQMVALSLSLGLAEWLLFRYRELAVGALRTSHGPAEFTRRTTGYLLGCLLCYLSVVALLDAAATLLWPSAAGLDTASLTALVLLGAALWLALLLNAFGLSWTTALACAACAGYQVTALLAGAAPTTDRLAGCGAAALLLTLIAVPVLGRTTKHR</sequence>
<feature type="transmembrane region" description="Helical" evidence="2">
    <location>
        <begin position="121"/>
        <end position="143"/>
    </location>
</feature>
<feature type="transmembrane region" description="Helical" evidence="2">
    <location>
        <begin position="149"/>
        <end position="168"/>
    </location>
</feature>
<feature type="transmembrane region" description="Helical" evidence="2">
    <location>
        <begin position="449"/>
        <end position="467"/>
    </location>
</feature>
<accession>A0ABW2FUE5</accession>
<protein>
    <recommendedName>
        <fullName evidence="5">Integral membrane protein</fullName>
    </recommendedName>
</protein>
<evidence type="ECO:0000313" key="3">
    <source>
        <dbReference type="EMBL" id="MFC7179627.1"/>
    </source>
</evidence>
<feature type="region of interest" description="Disordered" evidence="1">
    <location>
        <begin position="20"/>
        <end position="40"/>
    </location>
</feature>
<proteinExistence type="predicted"/>
<dbReference type="EMBL" id="JBHTAJ010000012">
    <property type="protein sequence ID" value="MFC7179627.1"/>
    <property type="molecule type" value="Genomic_DNA"/>
</dbReference>
<gene>
    <name evidence="3" type="ORF">ACFQMG_08625</name>
</gene>
<keyword evidence="2" id="KW-1133">Transmembrane helix</keyword>
<feature type="compositionally biased region" description="Low complexity" evidence="1">
    <location>
        <begin position="31"/>
        <end position="40"/>
    </location>
</feature>
<feature type="transmembrane region" description="Helical" evidence="2">
    <location>
        <begin position="189"/>
        <end position="210"/>
    </location>
</feature>
<feature type="transmembrane region" description="Helical" evidence="2">
    <location>
        <begin position="267"/>
        <end position="286"/>
    </location>
</feature>
<feature type="transmembrane region" description="Helical" evidence="2">
    <location>
        <begin position="386"/>
        <end position="411"/>
    </location>
</feature>
<keyword evidence="2" id="KW-0812">Transmembrane</keyword>